<proteinExistence type="predicted"/>
<dbReference type="AlphaFoldDB" id="A0A1G1V5H0"/>
<dbReference type="STRING" id="1797517.A3F61_01165"/>
<reference evidence="3 4" key="1">
    <citation type="journal article" date="2016" name="Nat. Commun.">
        <title>Thousands of microbial genomes shed light on interconnected biogeochemical processes in an aquifer system.</title>
        <authorList>
            <person name="Anantharaman K."/>
            <person name="Brown C.T."/>
            <person name="Hug L.A."/>
            <person name="Sharon I."/>
            <person name="Castelle C.J."/>
            <person name="Probst A.J."/>
            <person name="Thomas B.C."/>
            <person name="Singh A."/>
            <person name="Wilkins M.J."/>
            <person name="Karaoz U."/>
            <person name="Brodie E.L."/>
            <person name="Williams K.H."/>
            <person name="Hubbard S.S."/>
            <person name="Banfield J.F."/>
        </authorList>
    </citation>
    <scope>NUCLEOTIDE SEQUENCE [LARGE SCALE GENOMIC DNA]</scope>
</reference>
<dbReference type="Proteomes" id="UP000178272">
    <property type="component" value="Unassembled WGS sequence"/>
</dbReference>
<evidence type="ECO:0000256" key="1">
    <source>
        <dbReference type="ARBA" id="ARBA00022801"/>
    </source>
</evidence>
<gene>
    <name evidence="3" type="ORF">A3F61_01165</name>
</gene>
<organism evidence="3 4">
    <name type="scientific">Candidatus Blackburnbacteria bacterium RIFCSPHIGHO2_12_FULL_41_13b</name>
    <dbReference type="NCBI Taxonomy" id="1797517"/>
    <lineage>
        <taxon>Bacteria</taxon>
        <taxon>Candidatus Blackburniibacteriota</taxon>
    </lineage>
</organism>
<dbReference type="Pfam" id="PF00293">
    <property type="entry name" value="NUDIX"/>
    <property type="match status" value="1"/>
</dbReference>
<evidence type="ECO:0000259" key="2">
    <source>
        <dbReference type="Pfam" id="PF00293"/>
    </source>
</evidence>
<evidence type="ECO:0000313" key="3">
    <source>
        <dbReference type="EMBL" id="OGY10655.1"/>
    </source>
</evidence>
<evidence type="ECO:0000313" key="4">
    <source>
        <dbReference type="Proteomes" id="UP000178272"/>
    </source>
</evidence>
<name>A0A1G1V5H0_9BACT</name>
<keyword evidence="1" id="KW-0378">Hydrolase</keyword>
<dbReference type="PROSITE" id="PS00893">
    <property type="entry name" value="NUDIX_BOX"/>
    <property type="match status" value="1"/>
</dbReference>
<dbReference type="InterPro" id="IPR015797">
    <property type="entry name" value="NUDIX_hydrolase-like_dom_sf"/>
</dbReference>
<accession>A0A1G1V5H0</accession>
<dbReference type="InterPro" id="IPR000086">
    <property type="entry name" value="NUDIX_hydrolase_dom"/>
</dbReference>
<dbReference type="InterPro" id="IPR020084">
    <property type="entry name" value="NUDIX_hydrolase_CS"/>
</dbReference>
<dbReference type="GO" id="GO:0016787">
    <property type="term" value="F:hydrolase activity"/>
    <property type="evidence" value="ECO:0007669"/>
    <property type="project" value="UniProtKB-KW"/>
</dbReference>
<comment type="caution">
    <text evidence="3">The sequence shown here is derived from an EMBL/GenBank/DDBJ whole genome shotgun (WGS) entry which is preliminary data.</text>
</comment>
<dbReference type="Gene3D" id="3.90.79.10">
    <property type="entry name" value="Nucleoside Triphosphate Pyrophosphohydrolase"/>
    <property type="match status" value="1"/>
</dbReference>
<protein>
    <recommendedName>
        <fullName evidence="2">Nudix hydrolase domain-containing protein</fullName>
    </recommendedName>
</protein>
<dbReference type="SUPFAM" id="SSF55811">
    <property type="entry name" value="Nudix"/>
    <property type="match status" value="1"/>
</dbReference>
<sequence length="152" mass="17627">MEDRKIHIRLRLIIIKNGKLLASYTKKRDFYFYIGGHMENGETVLQGCKREIVEECGEGTEFTLNKILYIRDFFDPDNGEQNLELFILGDINKDKGLEHKLDSQHADGSMWLTWLDVENLPNNLFPKQLGNKLLEDYKQAFPNSGEYIGEIG</sequence>
<dbReference type="EMBL" id="MHCA01000052">
    <property type="protein sequence ID" value="OGY10655.1"/>
    <property type="molecule type" value="Genomic_DNA"/>
</dbReference>
<feature type="domain" description="Nudix hydrolase" evidence="2">
    <location>
        <begin position="27"/>
        <end position="121"/>
    </location>
</feature>